<feature type="domain" description="RNase III" evidence="10">
    <location>
        <begin position="46"/>
        <end position="174"/>
    </location>
</feature>
<dbReference type="PROSITE" id="PS50137">
    <property type="entry name" value="DS_RBD"/>
    <property type="match status" value="1"/>
</dbReference>
<dbReference type="InterPro" id="IPR000999">
    <property type="entry name" value="RNase_III_dom"/>
</dbReference>
<comment type="subunit">
    <text evidence="8">Homodimer.</text>
</comment>
<dbReference type="SMART" id="SM00358">
    <property type="entry name" value="DSRM"/>
    <property type="match status" value="1"/>
</dbReference>
<evidence type="ECO:0000313" key="12">
    <source>
        <dbReference type="Proteomes" id="UP001191004"/>
    </source>
</evidence>
<dbReference type="SMART" id="SM00535">
    <property type="entry name" value="RIBOc"/>
    <property type="match status" value="1"/>
</dbReference>
<feature type="domain" description="DRBM" evidence="9">
    <location>
        <begin position="201"/>
        <end position="270"/>
    </location>
</feature>
<keyword evidence="8" id="KW-0819">tRNA processing</keyword>
<feature type="active site" evidence="8">
    <location>
        <position position="92"/>
    </location>
</feature>
<keyword evidence="8" id="KW-0460">Magnesium</keyword>
<keyword evidence="3 8" id="KW-0507">mRNA processing</keyword>
<dbReference type="Gene3D" id="1.10.1520.10">
    <property type="entry name" value="Ribonuclease III domain"/>
    <property type="match status" value="1"/>
</dbReference>
<keyword evidence="8" id="KW-0699">rRNA-binding</keyword>
<comment type="cofactor">
    <cofactor evidence="8">
        <name>Mg(2+)</name>
        <dbReference type="ChEBI" id="CHEBI:18420"/>
    </cofactor>
</comment>
<dbReference type="InterPro" id="IPR014720">
    <property type="entry name" value="dsRBD_dom"/>
</dbReference>
<reference evidence="11 12" key="2">
    <citation type="journal article" date="2020" name="Cell Rep.">
        <title>Acquisition and Adaptation of Ultra-small Parasitic Reduced Genome Bacteria to Mammalian Hosts.</title>
        <authorList>
            <person name="McLean J.S."/>
            <person name="Bor B."/>
            <person name="Kerns K.A."/>
            <person name="Liu Q."/>
            <person name="To T.T."/>
            <person name="Solden L."/>
            <person name="Hendrickson E.L."/>
            <person name="Wrighton K."/>
            <person name="Shi W."/>
            <person name="He X."/>
        </authorList>
    </citation>
    <scope>NUCLEOTIDE SEQUENCE [LARGE SCALE GENOMIC DNA]</scope>
    <source>
        <strain evidence="11 12">TM7_KMM_G3_1_HOT_351</strain>
    </source>
</reference>
<keyword evidence="6 8" id="KW-0378">Hydrolase</keyword>
<dbReference type="SUPFAM" id="SSF54768">
    <property type="entry name" value="dsRNA-binding domain-like"/>
    <property type="match status" value="1"/>
</dbReference>
<organism evidence="11 12">
    <name type="scientific">Candidatus Nanosyncoccus nanoralicus</name>
    <dbReference type="NCBI Taxonomy" id="2171996"/>
    <lineage>
        <taxon>Bacteria</taxon>
        <taxon>Candidatus Saccharimonadota</taxon>
        <taxon>Candidatus Nanosyncoccalia</taxon>
        <taxon>Candidatus Nanosyncoccales</taxon>
        <taxon>Candidatus Nanosyncoccaceae</taxon>
        <taxon>Candidatus Nanosyncoccus</taxon>
    </lineage>
</organism>
<dbReference type="Pfam" id="PF00035">
    <property type="entry name" value="dsrm"/>
    <property type="match status" value="1"/>
</dbReference>
<evidence type="ECO:0000313" key="11">
    <source>
        <dbReference type="EMBL" id="RYC73735.1"/>
    </source>
</evidence>
<dbReference type="Proteomes" id="UP001191004">
    <property type="component" value="Unassembled WGS sequence"/>
</dbReference>
<evidence type="ECO:0000256" key="2">
    <source>
        <dbReference type="ARBA" id="ARBA00010183"/>
    </source>
</evidence>
<reference evidence="11 12" key="1">
    <citation type="journal article" date="2018" name="bioRxiv">
        <title>Evidence of independent acquisition and adaption of ultra-small bacteria to human hosts across the highly diverse yet reduced genomes of the phylum Saccharibacteria.</title>
        <authorList>
            <person name="McLean J.S."/>
            <person name="Bor B."/>
            <person name="To T.T."/>
            <person name="Liu Q."/>
            <person name="Kearns K.A."/>
            <person name="Solden L.M."/>
            <person name="Wrighton K.C."/>
            <person name="He X."/>
            <person name="Shi W."/>
        </authorList>
    </citation>
    <scope>NUCLEOTIDE SEQUENCE [LARGE SCALE GENOMIC DNA]</scope>
    <source>
        <strain evidence="11 12">TM7_KMM_G3_1_HOT_351</strain>
    </source>
</reference>
<dbReference type="RefSeq" id="WP_129604277.1">
    <property type="nucleotide sequence ID" value="NZ_PRLL01000004.1"/>
</dbReference>
<evidence type="ECO:0000256" key="5">
    <source>
        <dbReference type="ARBA" id="ARBA00022759"/>
    </source>
</evidence>
<dbReference type="EMBL" id="PRLL01000004">
    <property type="protein sequence ID" value="RYC73735.1"/>
    <property type="molecule type" value="Genomic_DNA"/>
</dbReference>
<dbReference type="NCBIfam" id="TIGR02191">
    <property type="entry name" value="RNaseIII"/>
    <property type="match status" value="1"/>
</dbReference>
<proteinExistence type="inferred from homology"/>
<evidence type="ECO:0000259" key="10">
    <source>
        <dbReference type="PROSITE" id="PS50142"/>
    </source>
</evidence>
<feature type="binding site" evidence="8">
    <location>
        <position position="160"/>
    </location>
    <ligand>
        <name>Mg(2+)</name>
        <dbReference type="ChEBI" id="CHEBI:18420"/>
    </ligand>
</feature>
<feature type="binding site" evidence="8">
    <location>
        <position position="163"/>
    </location>
    <ligand>
        <name>Mg(2+)</name>
        <dbReference type="ChEBI" id="CHEBI:18420"/>
    </ligand>
</feature>
<accession>A0ABY0FLT1</accession>
<protein>
    <recommendedName>
        <fullName evidence="8">Ribonuclease 3</fullName>
        <ecNumber evidence="8">3.1.26.3</ecNumber>
    </recommendedName>
    <alternativeName>
        <fullName evidence="8">Ribonuclease III</fullName>
        <shortName evidence="8">RNase III</shortName>
    </alternativeName>
</protein>
<dbReference type="Pfam" id="PF14622">
    <property type="entry name" value="Ribonucleas_3_3"/>
    <property type="match status" value="1"/>
</dbReference>
<dbReference type="GO" id="GO:0004525">
    <property type="term" value="F:ribonuclease III activity"/>
    <property type="evidence" value="ECO:0007669"/>
    <property type="project" value="UniProtKB-EC"/>
</dbReference>
<evidence type="ECO:0000256" key="1">
    <source>
        <dbReference type="ARBA" id="ARBA00000109"/>
    </source>
</evidence>
<name>A0ABY0FLT1_9BACT</name>
<gene>
    <name evidence="8 11" type="primary">rnc</name>
    <name evidence="11" type="ORF">G3KMM_00192</name>
</gene>
<dbReference type="CDD" id="cd10845">
    <property type="entry name" value="DSRM_RNAse_III_family"/>
    <property type="match status" value="1"/>
</dbReference>
<keyword evidence="4 8" id="KW-0540">Nuclease</keyword>
<dbReference type="SUPFAM" id="SSF69065">
    <property type="entry name" value="RNase III domain-like"/>
    <property type="match status" value="1"/>
</dbReference>
<dbReference type="EC" id="3.1.26.3" evidence="8"/>
<keyword evidence="8" id="KW-0963">Cytoplasm</keyword>
<dbReference type="PANTHER" id="PTHR11207:SF0">
    <property type="entry name" value="RIBONUCLEASE 3"/>
    <property type="match status" value="1"/>
</dbReference>
<dbReference type="HAMAP" id="MF_00104">
    <property type="entry name" value="RNase_III"/>
    <property type="match status" value="1"/>
</dbReference>
<evidence type="ECO:0000256" key="6">
    <source>
        <dbReference type="ARBA" id="ARBA00022801"/>
    </source>
</evidence>
<comment type="similarity">
    <text evidence="2">Belongs to the ribonuclease III family.</text>
</comment>
<feature type="binding site" evidence="8">
    <location>
        <position position="88"/>
    </location>
    <ligand>
        <name>Mg(2+)</name>
        <dbReference type="ChEBI" id="CHEBI:18420"/>
    </ligand>
</feature>
<dbReference type="CDD" id="cd00593">
    <property type="entry name" value="RIBOc"/>
    <property type="match status" value="1"/>
</dbReference>
<evidence type="ECO:0000256" key="3">
    <source>
        <dbReference type="ARBA" id="ARBA00022664"/>
    </source>
</evidence>
<keyword evidence="5 8" id="KW-0255">Endonuclease</keyword>
<sequence>MDNYLKKYNIDLETIKKHISEASVKKKIIDDRLPETYTKDVLDEYSNFAEEKMGIKFNDITLFITALTHRSFVNEHKKFIVEHNERLEFLGDAILELVVSDFLYQNFHEPEGIMTAWRSALVRTESIGAASEKIGYISLIRLSKGEKLGSSRTHASIIADCFEAVTGAIYLDQGFDAAKDFIYQHIICKMDEVILSESWRDAKSYLQELAQKFEGSTPQYHVIKEEGPDHDRIFTINVVVAGHNRGTGIGHSKQEAQSAAAAEGIKYYKKQSTDQSLVTGKLSLIK</sequence>
<dbReference type="InterPro" id="IPR011907">
    <property type="entry name" value="RNase_III"/>
</dbReference>
<feature type="active site" evidence="8">
    <location>
        <position position="163"/>
    </location>
</feature>
<dbReference type="PROSITE" id="PS00517">
    <property type="entry name" value="RNASE_3_1"/>
    <property type="match status" value="1"/>
</dbReference>
<comment type="function">
    <text evidence="8">Digests double-stranded RNA. Involved in the processing of primary rRNA transcript to yield the immediate precursors to the large and small rRNAs (23S and 16S). Processes some mRNAs, and tRNAs when they are encoded in the rRNA operon. Processes pre-crRNA and tracrRNA of type II CRISPR loci if present in the organism.</text>
</comment>
<comment type="catalytic activity">
    <reaction evidence="1 8">
        <text>Endonucleolytic cleavage to 5'-phosphomonoester.</text>
        <dbReference type="EC" id="3.1.26.3"/>
    </reaction>
</comment>
<dbReference type="Gene3D" id="3.30.160.20">
    <property type="match status" value="1"/>
</dbReference>
<evidence type="ECO:0000259" key="9">
    <source>
        <dbReference type="PROSITE" id="PS50137"/>
    </source>
</evidence>
<comment type="subcellular location">
    <subcellularLocation>
        <location evidence="8">Cytoplasm</location>
    </subcellularLocation>
</comment>
<evidence type="ECO:0000256" key="4">
    <source>
        <dbReference type="ARBA" id="ARBA00022722"/>
    </source>
</evidence>
<keyword evidence="8" id="KW-0479">Metal-binding</keyword>
<evidence type="ECO:0000256" key="7">
    <source>
        <dbReference type="ARBA" id="ARBA00022884"/>
    </source>
</evidence>
<keyword evidence="8" id="KW-0698">rRNA processing</keyword>
<dbReference type="InterPro" id="IPR036389">
    <property type="entry name" value="RNase_III_sf"/>
</dbReference>
<keyword evidence="12" id="KW-1185">Reference proteome</keyword>
<comment type="caution">
    <text evidence="11">The sequence shown here is derived from an EMBL/GenBank/DDBJ whole genome shotgun (WGS) entry which is preliminary data.</text>
</comment>
<evidence type="ECO:0000256" key="8">
    <source>
        <dbReference type="HAMAP-Rule" id="MF_00104"/>
    </source>
</evidence>
<keyword evidence="7 8" id="KW-0694">RNA-binding</keyword>
<dbReference type="PANTHER" id="PTHR11207">
    <property type="entry name" value="RIBONUCLEASE III"/>
    <property type="match status" value="1"/>
</dbReference>
<dbReference type="PROSITE" id="PS50142">
    <property type="entry name" value="RNASE_3_2"/>
    <property type="match status" value="1"/>
</dbReference>